<reference evidence="2 3" key="1">
    <citation type="journal article" date="2013" name="Proc. Natl. Acad. Sci. U.S.A.">
        <title>Twelve previously unknown phage genera are ubiquitous in global oceans.</title>
        <authorList>
            <person name="Holmfeldt K."/>
            <person name="Solonenko N."/>
            <person name="Shah M."/>
            <person name="Corrier K."/>
            <person name="Riemann L."/>
            <person name="Verberkmoes N.C."/>
            <person name="Sullivan M.B."/>
        </authorList>
    </citation>
    <scope>NUCLEOTIDE SEQUENCE [LARGE SCALE GENOMIC DNA]</scope>
    <source>
        <strain evidence="2">Phi19:3</strain>
    </source>
</reference>
<feature type="domain" description="YopX protein" evidence="1">
    <location>
        <begin position="55"/>
        <end position="119"/>
    </location>
</feature>
<reference evidence="3" key="2">
    <citation type="submission" date="2013-03" db="EMBL/GenBank/DDBJ databases">
        <title>The Cellulophaga phages: a novel, diverse, and globally ubiquitous model system.</title>
        <authorList>
            <person name="Holmfeldt K."/>
            <person name="Solonenko N."/>
            <person name="Shah M."/>
            <person name="Corrier K."/>
            <person name="Riemann L."/>
            <person name="VerBerkmoes N.C."/>
            <person name="Sullivan M.B."/>
        </authorList>
    </citation>
    <scope>NUCLEOTIDE SEQUENCE [LARGE SCALE GENOMIC DNA]</scope>
</reference>
<sequence length="121" mass="14082">MGNTREIKFRYRLKLVSDDWGRYKEGDIDVFYFSLNDKQSGLYRFAIDERWDVVSCDEYTGLKDKDGNEIYEGDILNNNTIVVFSLEQACYFSGGVPLCMSHSHREVIGNIHENPELIDKN</sequence>
<evidence type="ECO:0000313" key="2">
    <source>
        <dbReference type="EMBL" id="AGO47462.1"/>
    </source>
</evidence>
<evidence type="ECO:0000259" key="1">
    <source>
        <dbReference type="Pfam" id="PF09643"/>
    </source>
</evidence>
<dbReference type="Gene3D" id="2.30.30.290">
    <property type="entry name" value="YopX-like domains"/>
    <property type="match status" value="1"/>
</dbReference>
<name>R9ZYU4_9CAUD</name>
<dbReference type="OrthoDB" id="28597at10239"/>
<gene>
    <name evidence="2" type="ORF">Phi19:3_gp058</name>
</gene>
<dbReference type="EMBL" id="KC821608">
    <property type="protein sequence ID" value="AGO47462.1"/>
    <property type="molecule type" value="Genomic_DNA"/>
</dbReference>
<dbReference type="InterPro" id="IPR019096">
    <property type="entry name" value="YopX_protein"/>
</dbReference>
<accession>R9ZYU4</accession>
<dbReference type="SUPFAM" id="SSF159006">
    <property type="entry name" value="YopX-like"/>
    <property type="match status" value="1"/>
</dbReference>
<protein>
    <submittedName>
        <fullName evidence="2">YopX protein</fullName>
    </submittedName>
</protein>
<dbReference type="KEGG" id="vg:16880981"/>
<keyword evidence="3" id="KW-1185">Reference proteome</keyword>
<dbReference type="Proteomes" id="UP000014731">
    <property type="component" value="Segment"/>
</dbReference>
<proteinExistence type="predicted"/>
<evidence type="ECO:0000313" key="3">
    <source>
        <dbReference type="Proteomes" id="UP000014731"/>
    </source>
</evidence>
<dbReference type="InterPro" id="IPR023385">
    <property type="entry name" value="YopX-like_C"/>
</dbReference>
<dbReference type="Pfam" id="PF09643">
    <property type="entry name" value="YopX"/>
    <property type="match status" value="1"/>
</dbReference>
<dbReference type="GeneID" id="16880981"/>
<dbReference type="RefSeq" id="YP_008240843.1">
    <property type="nucleotide sequence ID" value="NC_021789.1"/>
</dbReference>
<organism evidence="2 3">
    <name type="scientific">Cellulophaga phage phi19:3</name>
    <dbReference type="NCBI Taxonomy" id="1327971"/>
    <lineage>
        <taxon>Viruses</taxon>
        <taxon>Duplodnaviria</taxon>
        <taxon>Heunggongvirae</taxon>
        <taxon>Uroviricota</taxon>
        <taxon>Caudoviricetes</taxon>
        <taxon>Pachyviridae</taxon>
        <taxon>Baltivirus</taxon>
        <taxon>Baltivirus phi19tres</taxon>
    </lineage>
</organism>